<comment type="caution">
    <text evidence="1">The sequence shown here is derived from an EMBL/GenBank/DDBJ whole genome shotgun (WGS) entry which is preliminary data.</text>
</comment>
<gene>
    <name evidence="1" type="ORF">A2930_03385</name>
</gene>
<accession>A0A1F5WZL0</accession>
<reference evidence="1 2" key="1">
    <citation type="journal article" date="2016" name="Nat. Commun.">
        <title>Thousands of microbial genomes shed light on interconnected biogeochemical processes in an aquifer system.</title>
        <authorList>
            <person name="Anantharaman K."/>
            <person name="Brown C.T."/>
            <person name="Hug L.A."/>
            <person name="Sharon I."/>
            <person name="Castelle C.J."/>
            <person name="Probst A.J."/>
            <person name="Thomas B.C."/>
            <person name="Singh A."/>
            <person name="Wilkins M.J."/>
            <person name="Karaoz U."/>
            <person name="Brodie E.L."/>
            <person name="Williams K.H."/>
            <person name="Hubbard S.S."/>
            <person name="Banfield J.F."/>
        </authorList>
    </citation>
    <scope>NUCLEOTIDE SEQUENCE [LARGE SCALE GENOMIC DNA]</scope>
</reference>
<organism evidence="1 2">
    <name type="scientific">Candidatus Giovannonibacteria bacterium RIFCSPLOWO2_01_FULL_45_34</name>
    <dbReference type="NCBI Taxonomy" id="1798351"/>
    <lineage>
        <taxon>Bacteria</taxon>
        <taxon>Candidatus Giovannoniibacteriota</taxon>
    </lineage>
</organism>
<evidence type="ECO:0000313" key="2">
    <source>
        <dbReference type="Proteomes" id="UP000178114"/>
    </source>
</evidence>
<sequence length="178" mass="20331">MTRFILMCALAVWLVFPDKILAQNSYELNFAASDEEFETALKKGDALRGFAVKSAYYYASGEKTKEKIDAFVASIRNSLRPVFIYGRELRLEIFEKWFQASRNFFQCKATSAGAFSTLPIGDALAEATNEGRLPGKTFLLCEEGHDGLLTEDDFRNWIDGYWKLEKQKFREEGYATLN</sequence>
<dbReference type="EMBL" id="MFID01000019">
    <property type="protein sequence ID" value="OGF81070.1"/>
    <property type="molecule type" value="Genomic_DNA"/>
</dbReference>
<evidence type="ECO:0000313" key="1">
    <source>
        <dbReference type="EMBL" id="OGF81070.1"/>
    </source>
</evidence>
<dbReference type="AlphaFoldDB" id="A0A1F5WZL0"/>
<proteinExistence type="predicted"/>
<name>A0A1F5WZL0_9BACT</name>
<dbReference type="Proteomes" id="UP000178114">
    <property type="component" value="Unassembled WGS sequence"/>
</dbReference>
<protein>
    <submittedName>
        <fullName evidence="1">Uncharacterized protein</fullName>
    </submittedName>
</protein>